<feature type="transmembrane region" description="Helical" evidence="6">
    <location>
        <begin position="365"/>
        <end position="387"/>
    </location>
</feature>
<gene>
    <name evidence="8" type="ORF">DW794_20975</name>
    <name evidence="7" type="ORF">DXA49_20490</name>
</gene>
<evidence type="ECO:0000256" key="6">
    <source>
        <dbReference type="SAM" id="Phobius"/>
    </source>
</evidence>
<dbReference type="EMBL" id="QSJD01000055">
    <property type="protein sequence ID" value="RHD41812.1"/>
    <property type="molecule type" value="Genomic_DNA"/>
</dbReference>
<dbReference type="PANTHER" id="PTHR30250:SF11">
    <property type="entry name" value="O-ANTIGEN TRANSPORTER-RELATED"/>
    <property type="match status" value="1"/>
</dbReference>
<evidence type="ECO:0008006" key="11">
    <source>
        <dbReference type="Google" id="ProtNLM"/>
    </source>
</evidence>
<dbReference type="GO" id="GO:0005886">
    <property type="term" value="C:plasma membrane"/>
    <property type="evidence" value="ECO:0007669"/>
    <property type="project" value="UniProtKB-SubCell"/>
</dbReference>
<feature type="transmembrane region" description="Helical" evidence="6">
    <location>
        <begin position="426"/>
        <end position="443"/>
    </location>
</feature>
<dbReference type="AlphaFoldDB" id="A0A413IUW2"/>
<keyword evidence="4 6" id="KW-1133">Transmembrane helix</keyword>
<evidence type="ECO:0000256" key="5">
    <source>
        <dbReference type="ARBA" id="ARBA00023136"/>
    </source>
</evidence>
<feature type="transmembrane region" description="Helical" evidence="6">
    <location>
        <begin position="250"/>
        <end position="271"/>
    </location>
</feature>
<feature type="transmembrane region" description="Helical" evidence="6">
    <location>
        <begin position="103"/>
        <end position="125"/>
    </location>
</feature>
<dbReference type="PANTHER" id="PTHR30250">
    <property type="entry name" value="PST FAMILY PREDICTED COLANIC ACID TRANSPORTER"/>
    <property type="match status" value="1"/>
</dbReference>
<keyword evidence="3 6" id="KW-0812">Transmembrane</keyword>
<comment type="caution">
    <text evidence="7">The sequence shown here is derived from an EMBL/GenBank/DDBJ whole genome shotgun (WGS) entry which is preliminary data.</text>
</comment>
<evidence type="ECO:0000313" key="9">
    <source>
        <dbReference type="Proteomes" id="UP000284431"/>
    </source>
</evidence>
<organism evidence="7 9">
    <name type="scientific">Bacteroides caccae</name>
    <dbReference type="NCBI Taxonomy" id="47678"/>
    <lineage>
        <taxon>Bacteria</taxon>
        <taxon>Pseudomonadati</taxon>
        <taxon>Bacteroidota</taxon>
        <taxon>Bacteroidia</taxon>
        <taxon>Bacteroidales</taxon>
        <taxon>Bacteroidaceae</taxon>
        <taxon>Bacteroides</taxon>
    </lineage>
</organism>
<dbReference type="Proteomes" id="UP000284431">
    <property type="component" value="Unassembled WGS sequence"/>
</dbReference>
<dbReference type="Proteomes" id="UP000284689">
    <property type="component" value="Unassembled WGS sequence"/>
</dbReference>
<keyword evidence="2" id="KW-1003">Cell membrane</keyword>
<feature type="transmembrane region" description="Helical" evidence="6">
    <location>
        <begin position="60"/>
        <end position="82"/>
    </location>
</feature>
<feature type="transmembrane region" description="Helical" evidence="6">
    <location>
        <begin position="291"/>
        <end position="313"/>
    </location>
</feature>
<dbReference type="EMBL" id="QSCS01000046">
    <property type="protein sequence ID" value="RGY21892.1"/>
    <property type="molecule type" value="Genomic_DNA"/>
</dbReference>
<evidence type="ECO:0000256" key="2">
    <source>
        <dbReference type="ARBA" id="ARBA00022475"/>
    </source>
</evidence>
<keyword evidence="5 6" id="KW-0472">Membrane</keyword>
<feature type="transmembrane region" description="Helical" evidence="6">
    <location>
        <begin position="145"/>
        <end position="165"/>
    </location>
</feature>
<evidence type="ECO:0000256" key="1">
    <source>
        <dbReference type="ARBA" id="ARBA00004651"/>
    </source>
</evidence>
<dbReference type="InterPro" id="IPR050833">
    <property type="entry name" value="Poly_Biosynth_Transport"/>
</dbReference>
<feature type="transmembrane region" description="Helical" evidence="6">
    <location>
        <begin position="30"/>
        <end position="48"/>
    </location>
</feature>
<evidence type="ECO:0000313" key="7">
    <source>
        <dbReference type="EMBL" id="RGY21892.1"/>
    </source>
</evidence>
<name>A0A413IUW2_9BACE</name>
<feature type="transmembrane region" description="Helical" evidence="6">
    <location>
        <begin position="399"/>
        <end position="420"/>
    </location>
</feature>
<protein>
    <recommendedName>
        <fullName evidence="11">Polysaccharide biosynthesis protein</fullName>
    </recommendedName>
</protein>
<feature type="transmembrane region" description="Helical" evidence="6">
    <location>
        <begin position="334"/>
        <end position="353"/>
    </location>
</feature>
<accession>A0A413IUW2</accession>
<evidence type="ECO:0000313" key="8">
    <source>
        <dbReference type="EMBL" id="RHD41812.1"/>
    </source>
</evidence>
<dbReference type="Pfam" id="PF01943">
    <property type="entry name" value="Polysacc_synt"/>
    <property type="match status" value="1"/>
</dbReference>
<evidence type="ECO:0000256" key="3">
    <source>
        <dbReference type="ARBA" id="ARBA00022692"/>
    </source>
</evidence>
<comment type="subcellular location">
    <subcellularLocation>
        <location evidence="1">Cell membrane</location>
        <topology evidence="1">Multi-pass membrane protein</topology>
    </subcellularLocation>
</comment>
<evidence type="ECO:0000256" key="4">
    <source>
        <dbReference type="ARBA" id="ARBA00022989"/>
    </source>
</evidence>
<proteinExistence type="predicted"/>
<reference evidence="9 10" key="1">
    <citation type="submission" date="2018-08" db="EMBL/GenBank/DDBJ databases">
        <title>A genome reference for cultivated species of the human gut microbiota.</title>
        <authorList>
            <person name="Zou Y."/>
            <person name="Xue W."/>
            <person name="Luo G."/>
        </authorList>
    </citation>
    <scope>NUCLEOTIDE SEQUENCE [LARGE SCALE GENOMIC DNA]</scope>
    <source>
        <strain evidence="8 10">AM31-16AC</strain>
        <strain evidence="7 9">OF02-6LB</strain>
    </source>
</reference>
<dbReference type="RefSeq" id="WP_122134923.1">
    <property type="nucleotide sequence ID" value="NZ_CAXYLJ010000034.1"/>
</dbReference>
<dbReference type="InterPro" id="IPR002797">
    <property type="entry name" value="Polysacc_synth"/>
</dbReference>
<evidence type="ECO:0000313" key="10">
    <source>
        <dbReference type="Proteomes" id="UP000284689"/>
    </source>
</evidence>
<feature type="transmembrane region" description="Helical" evidence="6">
    <location>
        <begin position="177"/>
        <end position="196"/>
    </location>
</feature>
<sequence>MISIDKYLKSRIRSYFSSGSVRSVTVKRNIAGSLFLKCISIIISLQVVPLTIDYINPTRYGVWLTLSSIIAWLSYFDLGFAHGFRNRFAEAKAKKEIYLAKEYVSTTYAILFLLFSFLFFIVLIVNKFLDWAAILNIDPCYNTELQFVFGILACFFCLNVVASVFTTMLMADQKPALASLIQTGGQLFAFITIYILTKTTVGSLTALALAFSGIPCFLLILISIILFCATKYKMIAPSIKCIRFSLTKNILGLGGQFFIITISMLFIYQFINIIISRIVGPEAVTQYNISYKYFNVFSMFAFIILTPCWSAFTDAYVQKDFEWMRGILKKLEKLWLLSIPILIIMLLCTKFLYDWWIGESVRIPFTLSFCMAFYVLFQTGGGIYMYLINGTSKVRLQLIVYLLFAIISVPVINICCRYYGIEGALIVPTIVFALQALIGKIQITKIINNEAKGIWLK</sequence>
<feature type="transmembrane region" description="Helical" evidence="6">
    <location>
        <begin position="208"/>
        <end position="229"/>
    </location>
</feature>